<dbReference type="Pfam" id="PF14559">
    <property type="entry name" value="TPR_19"/>
    <property type="match status" value="1"/>
</dbReference>
<feature type="transmembrane region" description="Helical" evidence="4">
    <location>
        <begin position="368"/>
        <end position="385"/>
    </location>
</feature>
<keyword evidence="4" id="KW-0812">Transmembrane</keyword>
<dbReference type="EMBL" id="JABDJR010000027">
    <property type="protein sequence ID" value="NNF05285.1"/>
    <property type="molecule type" value="Genomic_DNA"/>
</dbReference>
<feature type="transmembrane region" description="Helical" evidence="4">
    <location>
        <begin position="93"/>
        <end position="110"/>
    </location>
</feature>
<feature type="transmembrane region" description="Helical" evidence="4">
    <location>
        <begin position="418"/>
        <end position="437"/>
    </location>
</feature>
<dbReference type="SMART" id="SM00028">
    <property type="entry name" value="TPR"/>
    <property type="match status" value="6"/>
</dbReference>
<feature type="transmembrane region" description="Helical" evidence="4">
    <location>
        <begin position="14"/>
        <end position="32"/>
    </location>
</feature>
<evidence type="ECO:0000256" key="4">
    <source>
        <dbReference type="SAM" id="Phobius"/>
    </source>
</evidence>
<keyword evidence="4" id="KW-1133">Transmembrane helix</keyword>
<evidence type="ECO:0000256" key="3">
    <source>
        <dbReference type="PROSITE-ProRule" id="PRU00339"/>
    </source>
</evidence>
<evidence type="ECO:0000256" key="1">
    <source>
        <dbReference type="ARBA" id="ARBA00022737"/>
    </source>
</evidence>
<feature type="transmembrane region" description="Helical" evidence="4">
    <location>
        <begin position="139"/>
        <end position="157"/>
    </location>
</feature>
<gene>
    <name evidence="5" type="ORF">HKN21_00860</name>
</gene>
<sequence>MEDAAGSPINLRPLWGALILALILRVGVWVQVHEIPLYSQPSGDAATYVALADLIASEGPLAPRGAVYNQAPLYPMFLSALQGMGLSLGGIRWVQHALGILGVFLMWLIGRSIGGRYTAALSAFLAAAYGPLIFFESELLSICLAIFLLQLALVAWLRNWKPILAGLFWGLAVLAQPNLLLAGLLVVAVGFYNPKWLGRAKRSALVFTLIGLMIPCSLTLARNLSEAGSPTLVSANGGINFFIGNNRQANGTFHLPPDSGLINRPEGLFASAAEVAEKAQGLAPTPANVDRFWWNRGFDFWIGQPGTALGLGARKVMFALNNYEVPNHFDFGYFRERSRVLWALPTLGWIIPFALVGFVLLWRRGRALLPLVGIGIVISVTLFFVTARYRLPLVVVALPACAFALNWLWDQRRSLTKAWPAGILIAAALVIAFIPMIQTDVTQAHMMNLEGAALAQQGDVKKAEEAFLRAAEQNPQNAEALNNLGRMQAEQGKITEALQNYREALRANPLQAETYFNLEELYREGERYEEALQILDKLEEARGGQVADVAPALAYRRGLGQLAMGDTAKAAELLGEAVRANANLGGAWSALAKILLANQDGRACEAAQRAMSLVRTDLESHHIYGVCLEAQGKHQEALGVYEKAWKISPSNPETPFRLGRVHYQLGDMAKAEGHFRAAIERGKHPGALMALGSVYERLQRPQDARTVYTILSRDLPTSPEAKLALDRLRVLGRSTSERP</sequence>
<dbReference type="PROSITE" id="PS50293">
    <property type="entry name" value="TPR_REGION"/>
    <property type="match status" value="1"/>
</dbReference>
<dbReference type="InterPro" id="IPR051012">
    <property type="entry name" value="CellSynth/LPSAsmb/PSIAsmb"/>
</dbReference>
<dbReference type="InterPro" id="IPR011990">
    <property type="entry name" value="TPR-like_helical_dom_sf"/>
</dbReference>
<dbReference type="PROSITE" id="PS50005">
    <property type="entry name" value="TPR"/>
    <property type="match status" value="3"/>
</dbReference>
<accession>A0A7Y2H0R8</accession>
<dbReference type="SUPFAM" id="SSF48452">
    <property type="entry name" value="TPR-like"/>
    <property type="match status" value="1"/>
</dbReference>
<feature type="transmembrane region" description="Helical" evidence="4">
    <location>
        <begin position="391"/>
        <end position="409"/>
    </location>
</feature>
<dbReference type="InterPro" id="IPR019734">
    <property type="entry name" value="TPR_rpt"/>
</dbReference>
<dbReference type="PANTHER" id="PTHR45586">
    <property type="entry name" value="TPR REPEAT-CONTAINING PROTEIN PA4667"/>
    <property type="match status" value="1"/>
</dbReference>
<organism evidence="5 6">
    <name type="scientific">Eiseniibacteriota bacterium</name>
    <dbReference type="NCBI Taxonomy" id="2212470"/>
    <lineage>
        <taxon>Bacteria</taxon>
        <taxon>Candidatus Eiseniibacteriota</taxon>
    </lineage>
</organism>
<evidence type="ECO:0000256" key="2">
    <source>
        <dbReference type="ARBA" id="ARBA00022803"/>
    </source>
</evidence>
<dbReference type="Pfam" id="PF13432">
    <property type="entry name" value="TPR_16"/>
    <property type="match status" value="1"/>
</dbReference>
<feature type="repeat" description="TPR" evidence="3">
    <location>
        <begin position="478"/>
        <end position="511"/>
    </location>
</feature>
<keyword evidence="4" id="KW-0472">Membrane</keyword>
<dbReference type="Proteomes" id="UP000547674">
    <property type="component" value="Unassembled WGS sequence"/>
</dbReference>
<keyword evidence="1" id="KW-0677">Repeat</keyword>
<feature type="transmembrane region" description="Helical" evidence="4">
    <location>
        <begin position="340"/>
        <end position="361"/>
    </location>
</feature>
<feature type="repeat" description="TPR" evidence="3">
    <location>
        <begin position="618"/>
        <end position="651"/>
    </location>
</feature>
<reference evidence="5 6" key="1">
    <citation type="submission" date="2020-03" db="EMBL/GenBank/DDBJ databases">
        <title>Metabolic flexibility allows generalist bacteria to become dominant in a frequently disturbed ecosystem.</title>
        <authorList>
            <person name="Chen Y.-J."/>
            <person name="Leung P.M."/>
            <person name="Bay S.K."/>
            <person name="Hugenholtz P."/>
            <person name="Kessler A.J."/>
            <person name="Shelley G."/>
            <person name="Waite D.W."/>
            <person name="Cook P.L."/>
            <person name="Greening C."/>
        </authorList>
    </citation>
    <scope>NUCLEOTIDE SEQUENCE [LARGE SCALE GENOMIC DNA]</scope>
    <source>
        <strain evidence="5">SS_bin_28</strain>
    </source>
</reference>
<comment type="caution">
    <text evidence="5">The sequence shown here is derived from an EMBL/GenBank/DDBJ whole genome shotgun (WGS) entry which is preliminary data.</text>
</comment>
<dbReference type="PANTHER" id="PTHR45586:SF1">
    <property type="entry name" value="LIPOPOLYSACCHARIDE ASSEMBLY PROTEIN B"/>
    <property type="match status" value="1"/>
</dbReference>
<feature type="repeat" description="TPR" evidence="3">
    <location>
        <begin position="444"/>
        <end position="477"/>
    </location>
</feature>
<dbReference type="AlphaFoldDB" id="A0A7Y2H0R8"/>
<evidence type="ECO:0000313" key="6">
    <source>
        <dbReference type="Proteomes" id="UP000547674"/>
    </source>
</evidence>
<dbReference type="Gene3D" id="1.25.40.10">
    <property type="entry name" value="Tetratricopeptide repeat domain"/>
    <property type="match status" value="1"/>
</dbReference>
<keyword evidence="2 3" id="KW-0802">TPR repeat</keyword>
<proteinExistence type="predicted"/>
<protein>
    <submittedName>
        <fullName evidence="5">Tetratricopeptide repeat protein</fullName>
    </submittedName>
</protein>
<name>A0A7Y2H0R8_UNCEI</name>
<feature type="transmembrane region" description="Helical" evidence="4">
    <location>
        <begin position="163"/>
        <end position="192"/>
    </location>
</feature>
<feature type="transmembrane region" description="Helical" evidence="4">
    <location>
        <begin position="204"/>
        <end position="221"/>
    </location>
</feature>
<evidence type="ECO:0000313" key="5">
    <source>
        <dbReference type="EMBL" id="NNF05285.1"/>
    </source>
</evidence>